<sequence>METFSTADVFLDPGYFLLDYEEMEREFKIYVYKDRDLDKHYLLPRKLTRNALKVDMFFKNLKESRFYTENDDEAHLFLIPIETHRMQIGVIATKGLPLLEKAIQVVCASGNALEFMPHKDIVLPAEELQPKMVNDISRFGNFCSCNVAPFHAACIAEAILEGCVPVVSLSNHDLPFNDTLDWTKFSAIVSSKKDYFTATGIEGENFTKLHDYLKKVQKHFKWNSPPVKFDAFHMIMYKLWMRTQME</sequence>
<gene>
    <name evidence="1" type="ORF">CFP56_024928</name>
</gene>
<name>A0AAW0M0C1_QUESU</name>
<accession>A0AAW0M0C1</accession>
<protein>
    <submittedName>
        <fullName evidence="1">Glycosyltransferase</fullName>
    </submittedName>
</protein>
<proteinExistence type="predicted"/>
<dbReference type="EMBL" id="PKMF04000039">
    <property type="protein sequence ID" value="KAK7856176.1"/>
    <property type="molecule type" value="Genomic_DNA"/>
</dbReference>
<dbReference type="InterPro" id="IPR004263">
    <property type="entry name" value="Exostosin"/>
</dbReference>
<evidence type="ECO:0000313" key="2">
    <source>
        <dbReference type="Proteomes" id="UP000237347"/>
    </source>
</evidence>
<dbReference type="AlphaFoldDB" id="A0AAW0M0C1"/>
<organism evidence="1 2">
    <name type="scientific">Quercus suber</name>
    <name type="common">Cork oak</name>
    <dbReference type="NCBI Taxonomy" id="58331"/>
    <lineage>
        <taxon>Eukaryota</taxon>
        <taxon>Viridiplantae</taxon>
        <taxon>Streptophyta</taxon>
        <taxon>Embryophyta</taxon>
        <taxon>Tracheophyta</taxon>
        <taxon>Spermatophyta</taxon>
        <taxon>Magnoliopsida</taxon>
        <taxon>eudicotyledons</taxon>
        <taxon>Gunneridae</taxon>
        <taxon>Pentapetalae</taxon>
        <taxon>rosids</taxon>
        <taxon>fabids</taxon>
        <taxon>Fagales</taxon>
        <taxon>Fagaceae</taxon>
        <taxon>Quercus</taxon>
    </lineage>
</organism>
<dbReference type="PANTHER" id="PTHR11062:SF43">
    <property type="entry name" value="EXOSTOSIN FAMILY PROTEIN"/>
    <property type="match status" value="1"/>
</dbReference>
<keyword evidence="2" id="KW-1185">Reference proteome</keyword>
<comment type="caution">
    <text evidence="1">The sequence shown here is derived from an EMBL/GenBank/DDBJ whole genome shotgun (WGS) entry which is preliminary data.</text>
</comment>
<dbReference type="Proteomes" id="UP000237347">
    <property type="component" value="Unassembled WGS sequence"/>
</dbReference>
<dbReference type="GO" id="GO:0016757">
    <property type="term" value="F:glycosyltransferase activity"/>
    <property type="evidence" value="ECO:0007669"/>
    <property type="project" value="InterPro"/>
</dbReference>
<dbReference type="PANTHER" id="PTHR11062">
    <property type="entry name" value="EXOSTOSIN HEPARAN SULFATE GLYCOSYLTRANSFERASE -RELATED"/>
    <property type="match status" value="1"/>
</dbReference>
<evidence type="ECO:0000313" key="1">
    <source>
        <dbReference type="EMBL" id="KAK7856176.1"/>
    </source>
</evidence>
<reference evidence="1 2" key="1">
    <citation type="journal article" date="2018" name="Sci. Data">
        <title>The draft genome sequence of cork oak.</title>
        <authorList>
            <person name="Ramos A.M."/>
            <person name="Usie A."/>
            <person name="Barbosa P."/>
            <person name="Barros P.M."/>
            <person name="Capote T."/>
            <person name="Chaves I."/>
            <person name="Simoes F."/>
            <person name="Abreu I."/>
            <person name="Carrasquinho I."/>
            <person name="Faro C."/>
            <person name="Guimaraes J.B."/>
            <person name="Mendonca D."/>
            <person name="Nobrega F."/>
            <person name="Rodrigues L."/>
            <person name="Saibo N.J.M."/>
            <person name="Varela M.C."/>
            <person name="Egas C."/>
            <person name="Matos J."/>
            <person name="Miguel C.M."/>
            <person name="Oliveira M.M."/>
            <person name="Ricardo C.P."/>
            <person name="Goncalves S."/>
        </authorList>
    </citation>
    <scope>NUCLEOTIDE SEQUENCE [LARGE SCALE GENOMIC DNA]</scope>
    <source>
        <strain evidence="2">cv. HL8</strain>
    </source>
</reference>